<dbReference type="PROSITE" id="PS50297">
    <property type="entry name" value="ANK_REP_REGION"/>
    <property type="match status" value="1"/>
</dbReference>
<dbReference type="STRING" id="905079.L1I926"/>
<evidence type="ECO:0000256" key="3">
    <source>
        <dbReference type="PROSITE-ProRule" id="PRU00023"/>
    </source>
</evidence>
<dbReference type="InterPro" id="IPR036770">
    <property type="entry name" value="Ankyrin_rpt-contain_sf"/>
</dbReference>
<feature type="repeat" description="ANK" evidence="3">
    <location>
        <begin position="166"/>
        <end position="198"/>
    </location>
</feature>
<dbReference type="eggNOG" id="KOG4177">
    <property type="taxonomic scope" value="Eukaryota"/>
</dbReference>
<dbReference type="PANTHER" id="PTHR24171:SF8">
    <property type="entry name" value="BRCA1-ASSOCIATED RING DOMAIN PROTEIN 1"/>
    <property type="match status" value="1"/>
</dbReference>
<dbReference type="Pfam" id="PF12796">
    <property type="entry name" value="Ank_2"/>
    <property type="match status" value="1"/>
</dbReference>
<evidence type="ECO:0000313" key="7">
    <source>
        <dbReference type="Proteomes" id="UP000011087"/>
    </source>
</evidence>
<dbReference type="SMART" id="SM00248">
    <property type="entry name" value="ANK"/>
    <property type="match status" value="2"/>
</dbReference>
<dbReference type="HOGENOM" id="CLU_1191834_0_0_1"/>
<keyword evidence="2 3" id="KW-0040">ANK repeat</keyword>
<dbReference type="GeneID" id="17289066"/>
<feature type="transmembrane region" description="Helical" evidence="4">
    <location>
        <begin position="43"/>
        <end position="64"/>
    </location>
</feature>
<protein>
    <submittedName>
        <fullName evidence="5 6">Uncharacterized protein</fullName>
    </submittedName>
</protein>
<keyword evidence="4" id="KW-1133">Transmembrane helix</keyword>
<keyword evidence="4" id="KW-0812">Transmembrane</keyword>
<dbReference type="KEGG" id="gtt:GUITHDRAFT_166724"/>
<dbReference type="Gene3D" id="1.25.40.20">
    <property type="entry name" value="Ankyrin repeat-containing domain"/>
    <property type="match status" value="1"/>
</dbReference>
<dbReference type="PaxDb" id="55529-EKX32335"/>
<feature type="transmembrane region" description="Helical" evidence="4">
    <location>
        <begin position="76"/>
        <end position="103"/>
    </location>
</feature>
<feature type="transmembrane region" description="Helical" evidence="4">
    <location>
        <begin position="7"/>
        <end position="31"/>
    </location>
</feature>
<organism evidence="5">
    <name type="scientific">Guillardia theta (strain CCMP2712)</name>
    <name type="common">Cryptophyte</name>
    <dbReference type="NCBI Taxonomy" id="905079"/>
    <lineage>
        <taxon>Eukaryota</taxon>
        <taxon>Cryptophyceae</taxon>
        <taxon>Pyrenomonadales</taxon>
        <taxon>Geminigeraceae</taxon>
        <taxon>Guillardia</taxon>
    </lineage>
</organism>
<dbReference type="AlphaFoldDB" id="L1I926"/>
<dbReference type="PANTHER" id="PTHR24171">
    <property type="entry name" value="ANKYRIN REPEAT DOMAIN-CONTAINING PROTEIN 39-RELATED"/>
    <property type="match status" value="1"/>
</dbReference>
<dbReference type="Proteomes" id="UP000011087">
    <property type="component" value="Unassembled WGS sequence"/>
</dbReference>
<dbReference type="EMBL" id="JH993196">
    <property type="protein sequence ID" value="EKX32335.1"/>
    <property type="molecule type" value="Genomic_DNA"/>
</dbReference>
<dbReference type="GO" id="GO:0085020">
    <property type="term" value="P:protein K6-linked ubiquitination"/>
    <property type="evidence" value="ECO:0007669"/>
    <property type="project" value="TreeGrafter"/>
</dbReference>
<dbReference type="GO" id="GO:0004842">
    <property type="term" value="F:ubiquitin-protein transferase activity"/>
    <property type="evidence" value="ECO:0007669"/>
    <property type="project" value="TreeGrafter"/>
</dbReference>
<accession>L1I926</accession>
<gene>
    <name evidence="5" type="ORF">GUITHDRAFT_166724</name>
</gene>
<evidence type="ECO:0000256" key="4">
    <source>
        <dbReference type="SAM" id="Phobius"/>
    </source>
</evidence>
<dbReference type="EnsemblProtists" id="EKX32335">
    <property type="protein sequence ID" value="EKX32335"/>
    <property type="gene ID" value="GUITHDRAFT_166724"/>
</dbReference>
<reference evidence="7" key="2">
    <citation type="submission" date="2012-11" db="EMBL/GenBank/DDBJ databases">
        <authorList>
            <person name="Kuo A."/>
            <person name="Curtis B.A."/>
            <person name="Tanifuji G."/>
            <person name="Burki F."/>
            <person name="Gruber A."/>
            <person name="Irimia M."/>
            <person name="Maruyama S."/>
            <person name="Arias M.C."/>
            <person name="Ball S.G."/>
            <person name="Gile G.H."/>
            <person name="Hirakawa Y."/>
            <person name="Hopkins J.F."/>
            <person name="Rensing S.A."/>
            <person name="Schmutz J."/>
            <person name="Symeonidi A."/>
            <person name="Elias M."/>
            <person name="Eveleigh R.J."/>
            <person name="Herman E.K."/>
            <person name="Klute M.J."/>
            <person name="Nakayama T."/>
            <person name="Obornik M."/>
            <person name="Reyes-Prieto A."/>
            <person name="Armbrust E.V."/>
            <person name="Aves S.J."/>
            <person name="Beiko R.G."/>
            <person name="Coutinho P."/>
            <person name="Dacks J.B."/>
            <person name="Durnford D.G."/>
            <person name="Fast N.M."/>
            <person name="Green B.R."/>
            <person name="Grisdale C."/>
            <person name="Hempe F."/>
            <person name="Henrissat B."/>
            <person name="Hoppner M.P."/>
            <person name="Ishida K.-I."/>
            <person name="Kim E."/>
            <person name="Koreny L."/>
            <person name="Kroth P.G."/>
            <person name="Liu Y."/>
            <person name="Malik S.-B."/>
            <person name="Maier U.G."/>
            <person name="McRose D."/>
            <person name="Mock T."/>
            <person name="Neilson J.A."/>
            <person name="Onodera N.T."/>
            <person name="Poole A.M."/>
            <person name="Pritham E.J."/>
            <person name="Richards T.A."/>
            <person name="Rocap G."/>
            <person name="Roy S.W."/>
            <person name="Sarai C."/>
            <person name="Schaack S."/>
            <person name="Shirato S."/>
            <person name="Slamovits C.H."/>
            <person name="Spencer D.F."/>
            <person name="Suzuki S."/>
            <person name="Worden A.Z."/>
            <person name="Zauner S."/>
            <person name="Barry K."/>
            <person name="Bell C."/>
            <person name="Bharti A.K."/>
            <person name="Crow J.A."/>
            <person name="Grimwood J."/>
            <person name="Kramer R."/>
            <person name="Lindquist E."/>
            <person name="Lucas S."/>
            <person name="Salamov A."/>
            <person name="McFadden G.I."/>
            <person name="Lane C.E."/>
            <person name="Keeling P.J."/>
            <person name="Gray M.W."/>
            <person name="Grigoriev I.V."/>
            <person name="Archibald J.M."/>
        </authorList>
    </citation>
    <scope>NUCLEOTIDE SEQUENCE</scope>
    <source>
        <strain evidence="7">CCMP2712</strain>
    </source>
</reference>
<keyword evidence="1" id="KW-0677">Repeat</keyword>
<proteinExistence type="predicted"/>
<reference evidence="5 7" key="1">
    <citation type="journal article" date="2012" name="Nature">
        <title>Algal genomes reveal evolutionary mosaicism and the fate of nucleomorphs.</title>
        <authorList>
            <consortium name="DOE Joint Genome Institute"/>
            <person name="Curtis B.A."/>
            <person name="Tanifuji G."/>
            <person name="Burki F."/>
            <person name="Gruber A."/>
            <person name="Irimia M."/>
            <person name="Maruyama S."/>
            <person name="Arias M.C."/>
            <person name="Ball S.G."/>
            <person name="Gile G.H."/>
            <person name="Hirakawa Y."/>
            <person name="Hopkins J.F."/>
            <person name="Kuo A."/>
            <person name="Rensing S.A."/>
            <person name="Schmutz J."/>
            <person name="Symeonidi A."/>
            <person name="Elias M."/>
            <person name="Eveleigh R.J."/>
            <person name="Herman E.K."/>
            <person name="Klute M.J."/>
            <person name="Nakayama T."/>
            <person name="Obornik M."/>
            <person name="Reyes-Prieto A."/>
            <person name="Armbrust E.V."/>
            <person name="Aves S.J."/>
            <person name="Beiko R.G."/>
            <person name="Coutinho P."/>
            <person name="Dacks J.B."/>
            <person name="Durnford D.G."/>
            <person name="Fast N.M."/>
            <person name="Green B.R."/>
            <person name="Grisdale C.J."/>
            <person name="Hempel F."/>
            <person name="Henrissat B."/>
            <person name="Hoppner M.P."/>
            <person name="Ishida K."/>
            <person name="Kim E."/>
            <person name="Koreny L."/>
            <person name="Kroth P.G."/>
            <person name="Liu Y."/>
            <person name="Malik S.B."/>
            <person name="Maier U.G."/>
            <person name="McRose D."/>
            <person name="Mock T."/>
            <person name="Neilson J.A."/>
            <person name="Onodera N.T."/>
            <person name="Poole A.M."/>
            <person name="Pritham E.J."/>
            <person name="Richards T.A."/>
            <person name="Rocap G."/>
            <person name="Roy S.W."/>
            <person name="Sarai C."/>
            <person name="Schaack S."/>
            <person name="Shirato S."/>
            <person name="Slamovits C.H."/>
            <person name="Spencer D.F."/>
            <person name="Suzuki S."/>
            <person name="Worden A.Z."/>
            <person name="Zauner S."/>
            <person name="Barry K."/>
            <person name="Bell C."/>
            <person name="Bharti A.K."/>
            <person name="Crow J.A."/>
            <person name="Grimwood J."/>
            <person name="Kramer R."/>
            <person name="Lindquist E."/>
            <person name="Lucas S."/>
            <person name="Salamov A."/>
            <person name="McFadden G.I."/>
            <person name="Lane C.E."/>
            <person name="Keeling P.J."/>
            <person name="Gray M.W."/>
            <person name="Grigoriev I.V."/>
            <person name="Archibald J.M."/>
        </authorList>
    </citation>
    <scope>NUCLEOTIDE SEQUENCE</scope>
    <source>
        <strain evidence="5 7">CCMP2712</strain>
    </source>
</reference>
<reference evidence="6" key="3">
    <citation type="submission" date="2016-03" db="UniProtKB">
        <authorList>
            <consortium name="EnsemblProtists"/>
        </authorList>
    </citation>
    <scope>IDENTIFICATION</scope>
</reference>
<sequence>MEEGQGVSLISCQVMILVPVLGTLSAIIAAFTTLTGLTAVPPLINLSMAIWGIMLWSSMGDACMEFFEKRFWHLALLFKITVVLLAITLFTFFCIICVGAAFLGGTVATGGILPSMRGYSAISGDRAGETPSERDESLLEGAREGDSEAVEKLLRGNANLNVRDENGFQALHLAASRGHLAIVRQLIKAGANIDAETSAGDTPLSLSAGHVEVEQFLRSVGAKERNASEAEKV</sequence>
<evidence type="ECO:0000313" key="6">
    <source>
        <dbReference type="EnsemblProtists" id="EKX32335"/>
    </source>
</evidence>
<evidence type="ECO:0000313" key="5">
    <source>
        <dbReference type="EMBL" id="EKX32335.1"/>
    </source>
</evidence>
<dbReference type="SUPFAM" id="SSF48403">
    <property type="entry name" value="Ankyrin repeat"/>
    <property type="match status" value="1"/>
</dbReference>
<keyword evidence="4" id="KW-0472">Membrane</keyword>
<dbReference type="RefSeq" id="XP_005819315.1">
    <property type="nucleotide sequence ID" value="XM_005819258.1"/>
</dbReference>
<dbReference type="PROSITE" id="PS50088">
    <property type="entry name" value="ANK_REPEAT"/>
    <property type="match status" value="1"/>
</dbReference>
<name>L1I926_GUITC</name>
<dbReference type="OrthoDB" id="20872at2759"/>
<evidence type="ECO:0000256" key="2">
    <source>
        <dbReference type="ARBA" id="ARBA00023043"/>
    </source>
</evidence>
<dbReference type="InterPro" id="IPR002110">
    <property type="entry name" value="Ankyrin_rpt"/>
</dbReference>
<keyword evidence="7" id="KW-1185">Reference proteome</keyword>
<evidence type="ECO:0000256" key="1">
    <source>
        <dbReference type="ARBA" id="ARBA00022737"/>
    </source>
</evidence>